<dbReference type="GO" id="GO:0016301">
    <property type="term" value="F:kinase activity"/>
    <property type="evidence" value="ECO:0007669"/>
    <property type="project" value="UniProtKB-KW"/>
</dbReference>
<name>A0A9N7RJD3_STRHE</name>
<reference evidence="2" key="1">
    <citation type="submission" date="2019-12" db="EMBL/GenBank/DDBJ databases">
        <authorList>
            <person name="Scholes J."/>
        </authorList>
    </citation>
    <scope>NUCLEOTIDE SEQUENCE</scope>
</reference>
<gene>
    <name evidence="2" type="ORF">SHERM_28456</name>
</gene>
<feature type="domain" description="Reverse transcriptase Ty1/copia-type" evidence="1">
    <location>
        <begin position="12"/>
        <end position="84"/>
    </location>
</feature>
<accession>A0A9N7RJD3</accession>
<dbReference type="AlphaFoldDB" id="A0A9N7RJD3"/>
<proteinExistence type="predicted"/>
<keyword evidence="3" id="KW-1185">Reference proteome</keyword>
<dbReference type="EMBL" id="CACSLK010027838">
    <property type="protein sequence ID" value="CAA0833188.1"/>
    <property type="molecule type" value="Genomic_DNA"/>
</dbReference>
<evidence type="ECO:0000259" key="1">
    <source>
        <dbReference type="Pfam" id="PF07727"/>
    </source>
</evidence>
<dbReference type="Pfam" id="PF07727">
    <property type="entry name" value="RVT_2"/>
    <property type="match status" value="1"/>
</dbReference>
<sequence length="86" mass="9798">MTEELQALEKTHTWDLVDLAAGKTPIGCKWVYKIKTNSDGSIERYKARLVAKGYSQEYSIDYEETFARVARLTTVRCLLAVAAVRR</sequence>
<dbReference type="Proteomes" id="UP001153555">
    <property type="component" value="Unassembled WGS sequence"/>
</dbReference>
<dbReference type="InterPro" id="IPR013103">
    <property type="entry name" value="RVT_2"/>
</dbReference>
<evidence type="ECO:0000313" key="3">
    <source>
        <dbReference type="Proteomes" id="UP001153555"/>
    </source>
</evidence>
<keyword evidence="2" id="KW-0808">Transferase</keyword>
<protein>
    <submittedName>
        <fullName evidence="2">Cysteine-rich RLK (RECEPTOR-like protein kinase) 8</fullName>
    </submittedName>
</protein>
<keyword evidence="2" id="KW-0418">Kinase</keyword>
<organism evidence="2 3">
    <name type="scientific">Striga hermonthica</name>
    <name type="common">Purple witchweed</name>
    <name type="synonym">Buchnera hermonthica</name>
    <dbReference type="NCBI Taxonomy" id="68872"/>
    <lineage>
        <taxon>Eukaryota</taxon>
        <taxon>Viridiplantae</taxon>
        <taxon>Streptophyta</taxon>
        <taxon>Embryophyta</taxon>
        <taxon>Tracheophyta</taxon>
        <taxon>Spermatophyta</taxon>
        <taxon>Magnoliopsida</taxon>
        <taxon>eudicotyledons</taxon>
        <taxon>Gunneridae</taxon>
        <taxon>Pentapetalae</taxon>
        <taxon>asterids</taxon>
        <taxon>lamiids</taxon>
        <taxon>Lamiales</taxon>
        <taxon>Orobanchaceae</taxon>
        <taxon>Buchnereae</taxon>
        <taxon>Striga</taxon>
    </lineage>
</organism>
<dbReference type="OrthoDB" id="1929979at2759"/>
<comment type="caution">
    <text evidence="2">The sequence shown here is derived from an EMBL/GenBank/DDBJ whole genome shotgun (WGS) entry which is preliminary data.</text>
</comment>
<evidence type="ECO:0000313" key="2">
    <source>
        <dbReference type="EMBL" id="CAA0833188.1"/>
    </source>
</evidence>
<feature type="non-terminal residue" evidence="2">
    <location>
        <position position="86"/>
    </location>
</feature>